<dbReference type="InterPro" id="IPR050792">
    <property type="entry name" value="ADP-ribosylglycohydrolase"/>
</dbReference>
<protein>
    <submittedName>
        <fullName evidence="2">ADP-ribosylglycohydrolase family protein</fullName>
    </submittedName>
</protein>
<gene>
    <name evidence="2" type="ORF">ACH47X_12225</name>
</gene>
<dbReference type="InterPro" id="IPR036705">
    <property type="entry name" value="Ribosyl_crysJ1_sf"/>
</dbReference>
<proteinExistence type="predicted"/>
<evidence type="ECO:0000313" key="3">
    <source>
        <dbReference type="Proteomes" id="UP001611580"/>
    </source>
</evidence>
<feature type="compositionally biased region" description="Low complexity" evidence="1">
    <location>
        <begin position="327"/>
        <end position="337"/>
    </location>
</feature>
<sequence>MNNDRARGALLGLAIGDAMGAPTEGMTLPAIRERWGRVRGFVDPDAAGTDDTEYAVLCARGVLRAGADLTSAVVADTWLDALSAQRTGFNRAGFSEMIAIANLHAGMAPPASGQRNAETWSDGAAMRVAPIGVYAAGDPALAIRMARADAEVSHSRDGIWCAQAIAAGVAVAMVADDIDPVLDAMLASMPEDSWSARTARRALDIATRAGSPEEAEEALFAAIPLRHYMWADVAPEAVALTIGLLRANDGTLGAIESGVNIGRDSDTIAAMAGAVAGALHGASALDPAHVAQVRSVTGQCIAATAGTDLVELADALADRAAADRADAGGVTTGSVTTDDVRGDADRGKETRA</sequence>
<feature type="compositionally biased region" description="Basic and acidic residues" evidence="1">
    <location>
        <begin position="338"/>
        <end position="352"/>
    </location>
</feature>
<accession>A0ABW7XJH0</accession>
<dbReference type="PANTHER" id="PTHR16222">
    <property type="entry name" value="ADP-RIBOSYLGLYCOHYDROLASE"/>
    <property type="match status" value="1"/>
</dbReference>
<feature type="region of interest" description="Disordered" evidence="1">
    <location>
        <begin position="326"/>
        <end position="352"/>
    </location>
</feature>
<dbReference type="RefSeq" id="WP_397404573.1">
    <property type="nucleotide sequence ID" value="NZ_JBIRYI010000006.1"/>
</dbReference>
<dbReference type="PANTHER" id="PTHR16222:SF12">
    <property type="entry name" value="ADP-RIBOSYLGLYCOHYDROLASE-RELATED"/>
    <property type="match status" value="1"/>
</dbReference>
<name>A0ABW7XJH0_9MICO</name>
<organism evidence="2 3">
    <name type="scientific">Promicromonospora kroppenstedtii</name>
    <dbReference type="NCBI Taxonomy" id="440482"/>
    <lineage>
        <taxon>Bacteria</taxon>
        <taxon>Bacillati</taxon>
        <taxon>Actinomycetota</taxon>
        <taxon>Actinomycetes</taxon>
        <taxon>Micrococcales</taxon>
        <taxon>Promicromonosporaceae</taxon>
        <taxon>Promicromonospora</taxon>
    </lineage>
</organism>
<evidence type="ECO:0000313" key="2">
    <source>
        <dbReference type="EMBL" id="MFI2487674.1"/>
    </source>
</evidence>
<dbReference type="Pfam" id="PF03747">
    <property type="entry name" value="ADP_ribosyl_GH"/>
    <property type="match status" value="1"/>
</dbReference>
<reference evidence="2 3" key="1">
    <citation type="submission" date="2024-10" db="EMBL/GenBank/DDBJ databases">
        <title>The Natural Products Discovery Center: Release of the First 8490 Sequenced Strains for Exploring Actinobacteria Biosynthetic Diversity.</title>
        <authorList>
            <person name="Kalkreuter E."/>
            <person name="Kautsar S.A."/>
            <person name="Yang D."/>
            <person name="Bader C.D."/>
            <person name="Teijaro C.N."/>
            <person name="Fluegel L."/>
            <person name="Davis C.M."/>
            <person name="Simpson J.R."/>
            <person name="Lauterbach L."/>
            <person name="Steele A.D."/>
            <person name="Gui C."/>
            <person name="Meng S."/>
            <person name="Li G."/>
            <person name="Viehrig K."/>
            <person name="Ye F."/>
            <person name="Su P."/>
            <person name="Kiefer A.F."/>
            <person name="Nichols A."/>
            <person name="Cepeda A.J."/>
            <person name="Yan W."/>
            <person name="Fan B."/>
            <person name="Jiang Y."/>
            <person name="Adhikari A."/>
            <person name="Zheng C.-J."/>
            <person name="Schuster L."/>
            <person name="Cowan T.M."/>
            <person name="Smanski M.J."/>
            <person name="Chevrette M.G."/>
            <person name="De Carvalho L.P.S."/>
            <person name="Shen B."/>
        </authorList>
    </citation>
    <scope>NUCLEOTIDE SEQUENCE [LARGE SCALE GENOMIC DNA]</scope>
    <source>
        <strain evidence="2 3">NPDC019481</strain>
    </source>
</reference>
<dbReference type="InterPro" id="IPR005502">
    <property type="entry name" value="Ribosyl_crysJ1"/>
</dbReference>
<dbReference type="EMBL" id="JBIRYI010000006">
    <property type="protein sequence ID" value="MFI2487674.1"/>
    <property type="molecule type" value="Genomic_DNA"/>
</dbReference>
<dbReference type="SUPFAM" id="SSF101478">
    <property type="entry name" value="ADP-ribosylglycohydrolase"/>
    <property type="match status" value="1"/>
</dbReference>
<dbReference type="Proteomes" id="UP001611580">
    <property type="component" value="Unassembled WGS sequence"/>
</dbReference>
<evidence type="ECO:0000256" key="1">
    <source>
        <dbReference type="SAM" id="MobiDB-lite"/>
    </source>
</evidence>
<comment type="caution">
    <text evidence="2">The sequence shown here is derived from an EMBL/GenBank/DDBJ whole genome shotgun (WGS) entry which is preliminary data.</text>
</comment>
<dbReference type="Gene3D" id="1.10.4080.10">
    <property type="entry name" value="ADP-ribosylation/Crystallin J1"/>
    <property type="match status" value="1"/>
</dbReference>
<keyword evidence="3" id="KW-1185">Reference proteome</keyword>